<feature type="region of interest" description="Disordered" evidence="1">
    <location>
        <begin position="77"/>
        <end position="124"/>
    </location>
</feature>
<dbReference type="RefSeq" id="XP_018000173.1">
    <property type="nucleotide sequence ID" value="XM_018140101.1"/>
</dbReference>
<reference evidence="2 3" key="1">
    <citation type="submission" date="2015-06" db="EMBL/GenBank/DDBJ databases">
        <title>Draft genome of the ant-associated black yeast Phialophora attae CBS 131958.</title>
        <authorList>
            <person name="Moreno L.F."/>
            <person name="Stielow B.J."/>
            <person name="de Hoog S."/>
            <person name="Vicente V.A."/>
            <person name="Weiss V.A."/>
            <person name="de Vries M."/>
            <person name="Cruz L.M."/>
            <person name="Souza E.M."/>
        </authorList>
    </citation>
    <scope>NUCLEOTIDE SEQUENCE [LARGE SCALE GENOMIC DNA]</scope>
    <source>
        <strain evidence="2 3">CBS 131958</strain>
    </source>
</reference>
<dbReference type="EMBL" id="LFJN01000013">
    <property type="protein sequence ID" value="KPI40210.1"/>
    <property type="molecule type" value="Genomic_DNA"/>
</dbReference>
<feature type="compositionally biased region" description="Basic and acidic residues" evidence="1">
    <location>
        <begin position="103"/>
        <end position="118"/>
    </location>
</feature>
<dbReference type="Proteomes" id="UP000038010">
    <property type="component" value="Unassembled WGS sequence"/>
</dbReference>
<accession>A0A0N1H9H9</accession>
<dbReference type="AlphaFoldDB" id="A0A0N1H9H9"/>
<feature type="compositionally biased region" description="Low complexity" evidence="1">
    <location>
        <begin position="28"/>
        <end position="43"/>
    </location>
</feature>
<protein>
    <submittedName>
        <fullName evidence="2">Uncharacterized protein</fullName>
    </submittedName>
</protein>
<evidence type="ECO:0000313" key="3">
    <source>
        <dbReference type="Proteomes" id="UP000038010"/>
    </source>
</evidence>
<proteinExistence type="predicted"/>
<dbReference type="VEuPathDB" id="FungiDB:AB675_11270"/>
<gene>
    <name evidence="2" type="ORF">AB675_11270</name>
</gene>
<keyword evidence="3" id="KW-1185">Reference proteome</keyword>
<sequence length="148" mass="16934">MPQDYFLQRVFSALFSFAGEKLDEPRETTTSAPRSSTSSYRPPYVEDVPDVAFSEESKVDSLPAFYPAVIVPATPDHKDTYWQIPPAPSGRNSMEGFVQRPRARTDSRSKKRHISAEYDEREPPEEMLFTLDELDERKRNKGGVLVFD</sequence>
<dbReference type="GeneID" id="28731981"/>
<evidence type="ECO:0000313" key="2">
    <source>
        <dbReference type="EMBL" id="KPI40210.1"/>
    </source>
</evidence>
<comment type="caution">
    <text evidence="2">The sequence shown here is derived from an EMBL/GenBank/DDBJ whole genome shotgun (WGS) entry which is preliminary data.</text>
</comment>
<organism evidence="2 3">
    <name type="scientific">Cyphellophora attinorum</name>
    <dbReference type="NCBI Taxonomy" id="1664694"/>
    <lineage>
        <taxon>Eukaryota</taxon>
        <taxon>Fungi</taxon>
        <taxon>Dikarya</taxon>
        <taxon>Ascomycota</taxon>
        <taxon>Pezizomycotina</taxon>
        <taxon>Eurotiomycetes</taxon>
        <taxon>Chaetothyriomycetidae</taxon>
        <taxon>Chaetothyriales</taxon>
        <taxon>Cyphellophoraceae</taxon>
        <taxon>Cyphellophora</taxon>
    </lineage>
</organism>
<feature type="region of interest" description="Disordered" evidence="1">
    <location>
        <begin position="22"/>
        <end position="45"/>
    </location>
</feature>
<name>A0A0N1H9H9_9EURO</name>
<evidence type="ECO:0000256" key="1">
    <source>
        <dbReference type="SAM" id="MobiDB-lite"/>
    </source>
</evidence>